<feature type="domain" description="Class II aldolase/adducin N-terminal" evidence="1">
    <location>
        <begin position="6"/>
        <end position="194"/>
    </location>
</feature>
<dbReference type="InterPro" id="IPR001303">
    <property type="entry name" value="Aldolase_II/adducin_N"/>
</dbReference>
<protein>
    <submittedName>
        <fullName evidence="2">Class II aldolase</fullName>
    </submittedName>
</protein>
<accession>A0A4Y9EKU3</accession>
<name>A0A4Y9EKU3_9SPHN</name>
<dbReference type="Proteomes" id="UP000297737">
    <property type="component" value="Unassembled WGS sequence"/>
</dbReference>
<dbReference type="Gene3D" id="3.40.225.10">
    <property type="entry name" value="Class II aldolase/adducin N-terminal domain"/>
    <property type="match status" value="1"/>
</dbReference>
<dbReference type="InterPro" id="IPR036409">
    <property type="entry name" value="Aldolase_II/adducin_N_sf"/>
</dbReference>
<dbReference type="SMART" id="SM01007">
    <property type="entry name" value="Aldolase_II"/>
    <property type="match status" value="1"/>
</dbReference>
<dbReference type="RefSeq" id="WP_135246832.1">
    <property type="nucleotide sequence ID" value="NZ_SIHO01000003.1"/>
</dbReference>
<evidence type="ECO:0000313" key="2">
    <source>
        <dbReference type="EMBL" id="TFU01328.1"/>
    </source>
</evidence>
<dbReference type="OrthoDB" id="9814830at2"/>
<dbReference type="EMBL" id="SIHO01000003">
    <property type="protein sequence ID" value="TFU01328.1"/>
    <property type="molecule type" value="Genomic_DNA"/>
</dbReference>
<comment type="caution">
    <text evidence="2">The sequence shown here is derived from an EMBL/GenBank/DDBJ whole genome shotgun (WGS) entry which is preliminary data.</text>
</comment>
<organism evidence="2 3">
    <name type="scientific">Glacieibacterium arshaanense</name>
    <dbReference type="NCBI Taxonomy" id="2511025"/>
    <lineage>
        <taxon>Bacteria</taxon>
        <taxon>Pseudomonadati</taxon>
        <taxon>Pseudomonadota</taxon>
        <taxon>Alphaproteobacteria</taxon>
        <taxon>Sphingomonadales</taxon>
        <taxon>Sphingosinicellaceae</taxon>
        <taxon>Glacieibacterium</taxon>
    </lineage>
</organism>
<reference evidence="2 3" key="1">
    <citation type="submission" date="2019-02" db="EMBL/GenBank/DDBJ databases">
        <title>Polymorphobacter sp. isolated from the lake at the Tibet of China.</title>
        <authorList>
            <person name="Li A."/>
        </authorList>
    </citation>
    <scope>NUCLEOTIDE SEQUENCE [LARGE SCALE GENOMIC DNA]</scope>
    <source>
        <strain evidence="2 3">DJ1R-1</strain>
    </source>
</reference>
<dbReference type="Pfam" id="PF00596">
    <property type="entry name" value="Aldolase_II"/>
    <property type="match status" value="1"/>
</dbReference>
<dbReference type="SUPFAM" id="SSF53639">
    <property type="entry name" value="AraD/HMP-PK domain-like"/>
    <property type="match status" value="1"/>
</dbReference>
<evidence type="ECO:0000259" key="1">
    <source>
        <dbReference type="SMART" id="SM01007"/>
    </source>
</evidence>
<keyword evidence="3" id="KW-1185">Reference proteome</keyword>
<sequence length="336" mass="34302">MTALDELAAVSARIGADPLLVQGPGGNSSVKFGDELWVKASGVWLAQALERPIFTGLSLAAVHAAVARGEVEDFTAARLPGSDAALRPSIETALHALLPHAAVLHAHAVNAMAVSVLADGAARAAKALDGHLRWAWVPYHRPGAPLAAAIAQVLADTLADVLLLANHGIVVGADTPQAAEALLRDVEARLALPVATLPEAPAGAGDADHERHVAADGLALDARLTAIFAAAPLFPDQVVFVGGAVPVLQPGEALVTCAARVHAATGVLPALILAPGVGAFARRNRTPSADAVIAGLVEVARRLPLDATVTGLPDGAVDALLNWDAEAWRLQQAQAR</sequence>
<gene>
    <name evidence="2" type="ORF">EUV02_13630</name>
</gene>
<dbReference type="AlphaFoldDB" id="A0A4Y9EKU3"/>
<proteinExistence type="predicted"/>
<evidence type="ECO:0000313" key="3">
    <source>
        <dbReference type="Proteomes" id="UP000297737"/>
    </source>
</evidence>